<feature type="domain" description="THIF-type NAD/FAD binding fold" evidence="2">
    <location>
        <begin position="92"/>
        <end position="142"/>
    </location>
</feature>
<keyword evidence="1" id="KW-0732">Signal</keyword>
<feature type="non-terminal residue" evidence="3">
    <location>
        <position position="165"/>
    </location>
</feature>
<accession>A0ABS2XY28</accession>
<protein>
    <submittedName>
        <fullName evidence="3">UBA1 enzyme</fullName>
    </submittedName>
</protein>
<dbReference type="InterPro" id="IPR000594">
    <property type="entry name" value="ThiF_NAD_FAD-bd"/>
</dbReference>
<dbReference type="EMBL" id="JAAWVQ010087688">
    <property type="protein sequence ID" value="MBN3279286.1"/>
    <property type="molecule type" value="Genomic_DNA"/>
</dbReference>
<proteinExistence type="predicted"/>
<dbReference type="Pfam" id="PF00899">
    <property type="entry name" value="ThiF"/>
    <property type="match status" value="1"/>
</dbReference>
<evidence type="ECO:0000313" key="3">
    <source>
        <dbReference type="EMBL" id="MBN3279286.1"/>
    </source>
</evidence>
<evidence type="ECO:0000313" key="4">
    <source>
        <dbReference type="Proteomes" id="UP001166093"/>
    </source>
</evidence>
<gene>
    <name evidence="3" type="primary">Uba1_0</name>
    <name evidence="3" type="ORF">GTO93_0000230</name>
</gene>
<feature type="signal peptide" evidence="1">
    <location>
        <begin position="1"/>
        <end position="19"/>
    </location>
</feature>
<dbReference type="SUPFAM" id="SSF69572">
    <property type="entry name" value="Activating enzymes of the ubiquitin-like proteins"/>
    <property type="match status" value="1"/>
</dbReference>
<feature type="chain" id="PRO_5045088106" evidence="1">
    <location>
        <begin position="20"/>
        <end position="165"/>
    </location>
</feature>
<keyword evidence="4" id="KW-1185">Reference proteome</keyword>
<feature type="non-terminal residue" evidence="3">
    <location>
        <position position="1"/>
    </location>
</feature>
<sequence>MHLVVFSVNFILLSFQMSSSPLSKKRHVSESETKTGFNCSSSSSVRTEIPCTASSTPVSTATSRHKNGNKAQKVDGRLAVKGLAALPCRYVLGHEAMKRMQNSSVLISGMRGLGVEIAKNIILAGVKTVTVHDAVAAEWRDLSQVQKCSPAPLGAASSIENTIVF</sequence>
<evidence type="ECO:0000256" key="1">
    <source>
        <dbReference type="SAM" id="SignalP"/>
    </source>
</evidence>
<comment type="caution">
    <text evidence="3">The sequence shown here is derived from an EMBL/GenBank/DDBJ whole genome shotgun (WGS) entry which is preliminary data.</text>
</comment>
<reference evidence="3" key="1">
    <citation type="journal article" date="2021" name="Cell">
        <title>Tracing the genetic footprints of vertebrate landing in non-teleost ray-finned fishes.</title>
        <authorList>
            <person name="Bi X."/>
            <person name="Wang K."/>
            <person name="Yang L."/>
            <person name="Pan H."/>
            <person name="Jiang H."/>
            <person name="Wei Q."/>
            <person name="Fang M."/>
            <person name="Yu H."/>
            <person name="Zhu C."/>
            <person name="Cai Y."/>
            <person name="He Y."/>
            <person name="Gan X."/>
            <person name="Zeng H."/>
            <person name="Yu D."/>
            <person name="Zhu Y."/>
            <person name="Jiang H."/>
            <person name="Qiu Q."/>
            <person name="Yang H."/>
            <person name="Zhang Y.E."/>
            <person name="Wang W."/>
            <person name="Zhu M."/>
            <person name="He S."/>
            <person name="Zhang G."/>
        </authorList>
    </citation>
    <scope>NUCLEOTIDE SEQUENCE</scope>
    <source>
        <strain evidence="3">Pddl_001</strain>
    </source>
</reference>
<dbReference type="Proteomes" id="UP001166093">
    <property type="component" value="Unassembled WGS sequence"/>
</dbReference>
<organism evidence="3 4">
    <name type="scientific">Polyodon spathula</name>
    <name type="common">North American paddlefish</name>
    <name type="synonym">Squalus spathula</name>
    <dbReference type="NCBI Taxonomy" id="7913"/>
    <lineage>
        <taxon>Eukaryota</taxon>
        <taxon>Metazoa</taxon>
        <taxon>Chordata</taxon>
        <taxon>Craniata</taxon>
        <taxon>Vertebrata</taxon>
        <taxon>Euteleostomi</taxon>
        <taxon>Actinopterygii</taxon>
        <taxon>Chondrostei</taxon>
        <taxon>Acipenseriformes</taxon>
        <taxon>Polyodontidae</taxon>
        <taxon>Polyodon</taxon>
    </lineage>
</organism>
<dbReference type="InterPro" id="IPR035985">
    <property type="entry name" value="Ubiquitin-activating_enz"/>
</dbReference>
<evidence type="ECO:0000259" key="2">
    <source>
        <dbReference type="Pfam" id="PF00899"/>
    </source>
</evidence>
<dbReference type="Gene3D" id="3.40.50.720">
    <property type="entry name" value="NAD(P)-binding Rossmann-like Domain"/>
    <property type="match status" value="1"/>
</dbReference>
<name>A0ABS2XY28_POLSP</name>